<dbReference type="SUPFAM" id="SSF52113">
    <property type="entry name" value="BRCT domain"/>
    <property type="match status" value="1"/>
</dbReference>
<dbReference type="Pfam" id="PF08630">
    <property type="entry name" value="Dfp1_Him1_M"/>
    <property type="match status" value="1"/>
</dbReference>
<dbReference type="GO" id="GO:0043539">
    <property type="term" value="F:protein serine/threonine kinase activator activity"/>
    <property type="evidence" value="ECO:0007669"/>
    <property type="project" value="TreeGrafter"/>
</dbReference>
<feature type="region of interest" description="Disordered" evidence="5">
    <location>
        <begin position="40"/>
        <end position="105"/>
    </location>
</feature>
<protein>
    <submittedName>
        <fullName evidence="7">Hsk1-interacting molecule 1</fullName>
    </submittedName>
</protein>
<dbReference type="Pfam" id="PF22437">
    <property type="entry name" value="DBF4_BRCT"/>
    <property type="match status" value="1"/>
</dbReference>
<dbReference type="Proteomes" id="UP001182556">
    <property type="component" value="Unassembled WGS sequence"/>
</dbReference>
<gene>
    <name evidence="7" type="ORF">DB88DRAFT_437015</name>
</gene>
<evidence type="ECO:0000259" key="6">
    <source>
        <dbReference type="PROSITE" id="PS51265"/>
    </source>
</evidence>
<organism evidence="7 8">
    <name type="scientific">Papiliotrema laurentii</name>
    <name type="common">Cryptococcus laurentii</name>
    <dbReference type="NCBI Taxonomy" id="5418"/>
    <lineage>
        <taxon>Eukaryota</taxon>
        <taxon>Fungi</taxon>
        <taxon>Dikarya</taxon>
        <taxon>Basidiomycota</taxon>
        <taxon>Agaricomycotina</taxon>
        <taxon>Tremellomycetes</taxon>
        <taxon>Tremellales</taxon>
        <taxon>Rhynchogastremaceae</taxon>
        <taxon>Papiliotrema</taxon>
    </lineage>
</organism>
<feature type="region of interest" description="Disordered" evidence="5">
    <location>
        <begin position="629"/>
        <end position="657"/>
    </location>
</feature>
<feature type="region of interest" description="Disordered" evidence="5">
    <location>
        <begin position="128"/>
        <end position="148"/>
    </location>
</feature>
<dbReference type="Gene3D" id="3.40.50.10190">
    <property type="entry name" value="BRCT domain"/>
    <property type="match status" value="1"/>
</dbReference>
<keyword evidence="2 4" id="KW-0863">Zinc-finger</keyword>
<dbReference type="InterPro" id="IPR055116">
    <property type="entry name" value="DBF4_BRCT"/>
</dbReference>
<keyword evidence="3" id="KW-0862">Zinc</keyword>
<feature type="domain" description="DBF4-type" evidence="6">
    <location>
        <begin position="539"/>
        <end position="588"/>
    </location>
</feature>
<evidence type="ECO:0000313" key="7">
    <source>
        <dbReference type="EMBL" id="KAK1925849.1"/>
    </source>
</evidence>
<dbReference type="GO" id="GO:1901987">
    <property type="term" value="P:regulation of cell cycle phase transition"/>
    <property type="evidence" value="ECO:0007669"/>
    <property type="project" value="TreeGrafter"/>
</dbReference>
<dbReference type="Gene3D" id="6.10.250.3410">
    <property type="entry name" value="DBF zinc finger"/>
    <property type="match status" value="1"/>
</dbReference>
<dbReference type="InterPro" id="IPR038545">
    <property type="entry name" value="Znf_DBF_sf"/>
</dbReference>
<proteinExistence type="predicted"/>
<evidence type="ECO:0000256" key="5">
    <source>
        <dbReference type="SAM" id="MobiDB-lite"/>
    </source>
</evidence>
<dbReference type="PROSITE" id="PS51265">
    <property type="entry name" value="ZF_DBF4"/>
    <property type="match status" value="1"/>
</dbReference>
<dbReference type="FunFam" id="6.10.250.3410:FF:000001">
    <property type="entry name" value="Protein DBF4 homolog A"/>
    <property type="match status" value="1"/>
</dbReference>
<dbReference type="GO" id="GO:0008270">
    <property type="term" value="F:zinc ion binding"/>
    <property type="evidence" value="ECO:0007669"/>
    <property type="project" value="UniProtKB-KW"/>
</dbReference>
<dbReference type="GO" id="GO:0003676">
    <property type="term" value="F:nucleic acid binding"/>
    <property type="evidence" value="ECO:0007669"/>
    <property type="project" value="InterPro"/>
</dbReference>
<feature type="compositionally biased region" description="Acidic residues" evidence="5">
    <location>
        <begin position="634"/>
        <end position="646"/>
    </location>
</feature>
<evidence type="ECO:0000256" key="4">
    <source>
        <dbReference type="PROSITE-ProRule" id="PRU00600"/>
    </source>
</evidence>
<accession>A0AAD9FTH1</accession>
<feature type="compositionally biased region" description="Low complexity" evidence="5">
    <location>
        <begin position="128"/>
        <end position="138"/>
    </location>
</feature>
<name>A0AAD9FTH1_PAPLA</name>
<evidence type="ECO:0000256" key="1">
    <source>
        <dbReference type="ARBA" id="ARBA00022723"/>
    </source>
</evidence>
<evidence type="ECO:0000256" key="2">
    <source>
        <dbReference type="ARBA" id="ARBA00022771"/>
    </source>
</evidence>
<dbReference type="InterPro" id="IPR013939">
    <property type="entry name" value="Regulatory_Dfp1/Him1"/>
</dbReference>
<dbReference type="EMBL" id="JAODAN010000003">
    <property type="protein sequence ID" value="KAK1925849.1"/>
    <property type="molecule type" value="Genomic_DNA"/>
</dbReference>
<feature type="compositionally biased region" description="Polar residues" evidence="5">
    <location>
        <begin position="77"/>
        <end position="92"/>
    </location>
</feature>
<dbReference type="Pfam" id="PF07535">
    <property type="entry name" value="zf-DBF"/>
    <property type="match status" value="1"/>
</dbReference>
<dbReference type="CDD" id="cd00027">
    <property type="entry name" value="BRCT"/>
    <property type="match status" value="1"/>
</dbReference>
<dbReference type="InterPro" id="IPR051590">
    <property type="entry name" value="Replication_Regulatory_Kinase"/>
</dbReference>
<dbReference type="PANTHER" id="PTHR15375:SF26">
    <property type="entry name" value="PROTEIN CHIFFON"/>
    <property type="match status" value="1"/>
</dbReference>
<feature type="region of interest" description="Disordered" evidence="5">
    <location>
        <begin position="209"/>
        <end position="234"/>
    </location>
</feature>
<reference evidence="7" key="1">
    <citation type="submission" date="2023-02" db="EMBL/GenBank/DDBJ databases">
        <title>Identification and recombinant expression of a fungal hydrolase from Papiliotrema laurentii that hydrolyzes apple cutin and clears colloidal polyester polyurethane.</title>
        <authorList>
            <consortium name="DOE Joint Genome Institute"/>
            <person name="Roman V.A."/>
            <person name="Bojanowski C."/>
            <person name="Crable B.R."/>
            <person name="Wagner D.N."/>
            <person name="Hung C.S."/>
            <person name="Nadeau L.J."/>
            <person name="Schratz L."/>
            <person name="Haridas S."/>
            <person name="Pangilinan J."/>
            <person name="Lipzen A."/>
            <person name="Na H."/>
            <person name="Yan M."/>
            <person name="Ng V."/>
            <person name="Grigoriev I.V."/>
            <person name="Spatafora J.W."/>
            <person name="Barlow D."/>
            <person name="Biffinger J."/>
            <person name="Kelley-Loughnane N."/>
            <person name="Varaljay V.A."/>
            <person name="Crookes-Goodson W.J."/>
        </authorList>
    </citation>
    <scope>NUCLEOTIDE SEQUENCE</scope>
    <source>
        <strain evidence="7">5307AH</strain>
    </source>
</reference>
<dbReference type="GO" id="GO:0031431">
    <property type="term" value="C:Dbf4-dependent protein kinase complex"/>
    <property type="evidence" value="ECO:0007669"/>
    <property type="project" value="TreeGrafter"/>
</dbReference>
<keyword evidence="1" id="KW-0479">Metal-binding</keyword>
<sequence length="657" mass="72309">MAPFPQTSGALFPSVPLDKSRIEQVGQQNALESVSLWRKGVEHSPKQIALPPRDRDALTDLDTNTTSLAPPAAPRVASTSKPSARASTSTSIPRPAAVPDVFASTEQDRSLTAKSSLLSASAAQKRARDAATASASTAKKAKMEKDQQSQEEVWRAKWVKIFPTLIFHFEIGTEGQGRVLESRVKAMGAKVDQFFSSRVTHLVAKSLGSPKKAMAPPPRKNAMRESPKNPFLDGTGVTDLVTKAETLGMKVWTVDKLTNMLNLLAPVEVATNDSLHTLLEEERIHGTRERDVTAPRPDYYYFKPGSKYLLIEDATGRHRPIMMKECTMTKDGPEWPTLYEKFLRPSSSNQSTIDPAKIRARAWSLYVERKPFEGEQPPNADLKRSTSLRALPSTPKLPEAIPYQNASGNSVVLTSNIASTSAANPSPAAYSQNGMGMYKDRALMQMNKRVQVLKGNARLAAAKRDSVTEASIAELNSRRASTGSTQAAPSIPPKTFLSYLQLVNMLEQARRPVREGNVSAEARKKNRAKVEAGLKGREQETAAGYCENCRLRYNDLSVHVQSRKHRRFATNPENFSSLDRLLAMLVRPPNPKLCVPEHPPCEVPHGKDDHCDLCVLYDTEYDEAGLEFFRSEGSEDVDQETDELEEGQSPAGSQSTA</sequence>
<dbReference type="SMART" id="SM00586">
    <property type="entry name" value="ZnF_DBF"/>
    <property type="match status" value="1"/>
</dbReference>
<evidence type="ECO:0000313" key="8">
    <source>
        <dbReference type="Proteomes" id="UP001182556"/>
    </source>
</evidence>
<dbReference type="AlphaFoldDB" id="A0AAD9FTH1"/>
<evidence type="ECO:0000256" key="3">
    <source>
        <dbReference type="ARBA" id="ARBA00022833"/>
    </source>
</evidence>
<dbReference type="InterPro" id="IPR036420">
    <property type="entry name" value="BRCT_dom_sf"/>
</dbReference>
<comment type="caution">
    <text evidence="7">The sequence shown here is derived from an EMBL/GenBank/DDBJ whole genome shotgun (WGS) entry which is preliminary data.</text>
</comment>
<keyword evidence="8" id="KW-1185">Reference proteome</keyword>
<dbReference type="InterPro" id="IPR006572">
    <property type="entry name" value="Znf_DBF"/>
</dbReference>
<dbReference type="PANTHER" id="PTHR15375">
    <property type="entry name" value="ACTIVATOR OF S-PHASE KINASE-RELATED"/>
    <property type="match status" value="1"/>
</dbReference>
<dbReference type="GO" id="GO:0010571">
    <property type="term" value="P:positive regulation of nuclear cell cycle DNA replication"/>
    <property type="evidence" value="ECO:0007669"/>
    <property type="project" value="TreeGrafter"/>
</dbReference>